<accession>A0A9Q7AQ49</accession>
<keyword evidence="1" id="KW-0472">Membrane</keyword>
<feature type="domain" description="DUF218" evidence="2">
    <location>
        <begin position="81"/>
        <end position="243"/>
    </location>
</feature>
<reference evidence="4" key="1">
    <citation type="submission" date="2021-04" db="EMBL/GenBank/DDBJ databases">
        <title>A novel Synergistetes isolate from a pyrite-forming mixed culture.</title>
        <authorList>
            <person name="Bunk B."/>
            <person name="Sproer C."/>
            <person name="Spring S."/>
            <person name="Pester M."/>
        </authorList>
    </citation>
    <scope>NUCLEOTIDE SEQUENCE [LARGE SCALE GENOMIC DNA]</scope>
    <source>
        <strain evidence="4">J.5.4.2-T.3.5.2</strain>
    </source>
</reference>
<sequence length="251" mass="27273">MTFFLYKLAGSFATPPGLIVALLLLCALMAFRRPRKPLLGSSLLLLTTLLYLLSAPASSRRLLAPLEDVESTLPEAGHRAAIVVLAAGVWEGADGERELKPHTLQRLVGAWELARNRSWPIILSGGSLRGGDETLAEAMARRLILWGFQGPLVLEGRSRTTWENLARSAPLLAAEAITDVVVVTHAYHMRRALLSAGKALPGLTLHAWPVGRLADGRTPTALDLLPDGSALFQSCLALREWLGLMAYRLYL</sequence>
<evidence type="ECO:0000313" key="3">
    <source>
        <dbReference type="EMBL" id="QTX33427.1"/>
    </source>
</evidence>
<evidence type="ECO:0000256" key="1">
    <source>
        <dbReference type="SAM" id="Phobius"/>
    </source>
</evidence>
<evidence type="ECO:0000313" key="4">
    <source>
        <dbReference type="Proteomes" id="UP000671879"/>
    </source>
</evidence>
<dbReference type="PANTHER" id="PTHR30336">
    <property type="entry name" value="INNER MEMBRANE PROTEIN, PROBABLE PERMEASE"/>
    <property type="match status" value="1"/>
</dbReference>
<keyword evidence="1" id="KW-0812">Transmembrane</keyword>
<dbReference type="InterPro" id="IPR051599">
    <property type="entry name" value="Cell_Envelope_Assoc"/>
</dbReference>
<dbReference type="EMBL" id="CP072943">
    <property type="protein sequence ID" value="QTX33427.1"/>
    <property type="molecule type" value="Genomic_DNA"/>
</dbReference>
<dbReference type="Proteomes" id="UP000671879">
    <property type="component" value="Chromosome"/>
</dbReference>
<dbReference type="AlphaFoldDB" id="A0A9Q7AQ49"/>
<feature type="transmembrane region" description="Helical" evidence="1">
    <location>
        <begin position="38"/>
        <end position="57"/>
    </location>
</feature>
<dbReference type="InterPro" id="IPR003848">
    <property type="entry name" value="DUF218"/>
</dbReference>
<dbReference type="GO" id="GO:0005886">
    <property type="term" value="C:plasma membrane"/>
    <property type="evidence" value="ECO:0007669"/>
    <property type="project" value="TreeGrafter"/>
</dbReference>
<evidence type="ECO:0000259" key="2">
    <source>
        <dbReference type="Pfam" id="PF02698"/>
    </source>
</evidence>
<feature type="transmembrane region" description="Helical" evidence="1">
    <location>
        <begin position="12"/>
        <end position="31"/>
    </location>
</feature>
<dbReference type="Gene3D" id="3.40.50.620">
    <property type="entry name" value="HUPs"/>
    <property type="match status" value="1"/>
</dbReference>
<gene>
    <name evidence="3" type="ORF">KAR29_06030</name>
</gene>
<protein>
    <submittedName>
        <fullName evidence="3">YdcF family protein</fullName>
    </submittedName>
</protein>
<dbReference type="Pfam" id="PF02698">
    <property type="entry name" value="DUF218"/>
    <property type="match status" value="1"/>
</dbReference>
<proteinExistence type="predicted"/>
<dbReference type="PANTHER" id="PTHR30336:SF4">
    <property type="entry name" value="ENVELOPE BIOGENESIS FACTOR ELYC"/>
    <property type="match status" value="1"/>
</dbReference>
<dbReference type="CDD" id="cd06259">
    <property type="entry name" value="YdcF-like"/>
    <property type="match status" value="1"/>
</dbReference>
<keyword evidence="1" id="KW-1133">Transmembrane helix</keyword>
<dbReference type="KEGG" id="aram:KAR29_06030"/>
<organism evidence="3 4">
    <name type="scientific">Aminithiophilus ramosus</name>
    <dbReference type="NCBI Taxonomy" id="3029084"/>
    <lineage>
        <taxon>Bacteria</taxon>
        <taxon>Thermotogati</taxon>
        <taxon>Synergistota</taxon>
        <taxon>Synergistia</taxon>
        <taxon>Synergistales</taxon>
        <taxon>Aminithiophilaceae</taxon>
        <taxon>Aminithiophilus</taxon>
    </lineage>
</organism>
<dbReference type="InterPro" id="IPR014729">
    <property type="entry name" value="Rossmann-like_a/b/a_fold"/>
</dbReference>
<dbReference type="GO" id="GO:0000270">
    <property type="term" value="P:peptidoglycan metabolic process"/>
    <property type="evidence" value="ECO:0007669"/>
    <property type="project" value="TreeGrafter"/>
</dbReference>
<dbReference type="GO" id="GO:0043164">
    <property type="term" value="P:Gram-negative-bacterium-type cell wall biogenesis"/>
    <property type="evidence" value="ECO:0007669"/>
    <property type="project" value="TreeGrafter"/>
</dbReference>
<keyword evidence="4" id="KW-1185">Reference proteome</keyword>
<name>A0A9Q7AQ49_9BACT</name>
<dbReference type="RefSeq" id="WP_274374713.1">
    <property type="nucleotide sequence ID" value="NZ_CP072943.1"/>
</dbReference>